<accession>A0A839UNM7</accession>
<dbReference type="SUPFAM" id="SSF50242">
    <property type="entry name" value="TIMP-like"/>
    <property type="match status" value="1"/>
</dbReference>
<dbReference type="InterPro" id="IPR008993">
    <property type="entry name" value="TIMP-like_OB-fold"/>
</dbReference>
<name>A0A839UNM7_9GAMM</name>
<evidence type="ECO:0000256" key="1">
    <source>
        <dbReference type="SAM" id="SignalP"/>
    </source>
</evidence>
<sequence length="156" mass="17945">MKFKLMQMLMALVGIISLEVSAERDNFWDYSYQQCFQSADVVIEGKVIDYEKVGYNGNEQFGYTHYLISIEVLKSIKGFEGKSLQYHVWYEGKEHGIEGSSLFCLCLNQKVDLGDPEGFGRLSLGEHYKNYLHRRETGEVKPIDESDKNYVPYCGA</sequence>
<keyword evidence="3" id="KW-1185">Reference proteome</keyword>
<dbReference type="AlphaFoldDB" id="A0A839UNM7"/>
<keyword evidence="1" id="KW-0732">Signal</keyword>
<protein>
    <submittedName>
        <fullName evidence="2">Uncharacterized protein</fullName>
    </submittedName>
</protein>
<feature type="signal peptide" evidence="1">
    <location>
        <begin position="1"/>
        <end position="22"/>
    </location>
</feature>
<dbReference type="RefSeq" id="WP_183910910.1">
    <property type="nucleotide sequence ID" value="NZ_JACHXZ010000003.1"/>
</dbReference>
<evidence type="ECO:0000313" key="2">
    <source>
        <dbReference type="EMBL" id="MBB3169442.1"/>
    </source>
</evidence>
<feature type="chain" id="PRO_5032520378" evidence="1">
    <location>
        <begin position="23"/>
        <end position="156"/>
    </location>
</feature>
<proteinExistence type="predicted"/>
<evidence type="ECO:0000313" key="3">
    <source>
        <dbReference type="Proteomes" id="UP000559987"/>
    </source>
</evidence>
<gene>
    <name evidence="2" type="ORF">FHS30_002650</name>
</gene>
<reference evidence="2 3" key="1">
    <citation type="submission" date="2020-08" db="EMBL/GenBank/DDBJ databases">
        <title>Genomic Encyclopedia of Type Strains, Phase III (KMG-III): the genomes of soil and plant-associated and newly described type strains.</title>
        <authorList>
            <person name="Whitman W."/>
        </authorList>
    </citation>
    <scope>NUCLEOTIDE SEQUENCE [LARGE SCALE GENOMIC DNA]</scope>
    <source>
        <strain evidence="2 3">CECT 8571</strain>
    </source>
</reference>
<dbReference type="EMBL" id="JACHXZ010000003">
    <property type="protein sequence ID" value="MBB3169442.1"/>
    <property type="molecule type" value="Genomic_DNA"/>
</dbReference>
<organism evidence="2 3">
    <name type="scientific">Simiduia aestuariiviva</name>
    <dbReference type="NCBI Taxonomy" id="1510459"/>
    <lineage>
        <taxon>Bacteria</taxon>
        <taxon>Pseudomonadati</taxon>
        <taxon>Pseudomonadota</taxon>
        <taxon>Gammaproteobacteria</taxon>
        <taxon>Cellvibrionales</taxon>
        <taxon>Cellvibrionaceae</taxon>
        <taxon>Simiduia</taxon>
    </lineage>
</organism>
<dbReference type="Proteomes" id="UP000559987">
    <property type="component" value="Unassembled WGS sequence"/>
</dbReference>
<comment type="caution">
    <text evidence="2">The sequence shown here is derived from an EMBL/GenBank/DDBJ whole genome shotgun (WGS) entry which is preliminary data.</text>
</comment>